<feature type="region of interest" description="Disordered" evidence="1">
    <location>
        <begin position="30"/>
        <end position="57"/>
    </location>
</feature>
<dbReference type="AlphaFoldDB" id="A0AAD3T7M7"/>
<dbReference type="PANTHER" id="PTHR35737">
    <property type="entry name" value="CRYPTIC LOCI REGULATOR"/>
    <property type="match status" value="1"/>
</dbReference>
<evidence type="ECO:0000313" key="3">
    <source>
        <dbReference type="Proteomes" id="UP001279734"/>
    </source>
</evidence>
<dbReference type="Proteomes" id="UP001279734">
    <property type="component" value="Unassembled WGS sequence"/>
</dbReference>
<name>A0AAD3T7M7_NEPGR</name>
<protein>
    <submittedName>
        <fullName evidence="2">Uncharacterized protein</fullName>
    </submittedName>
</protein>
<dbReference type="EMBL" id="BSYO01000027">
    <property type="protein sequence ID" value="GMH23914.1"/>
    <property type="molecule type" value="Genomic_DNA"/>
</dbReference>
<dbReference type="PANTHER" id="PTHR35737:SF1">
    <property type="entry name" value="CRYPTIC LOCI REGULATOR"/>
    <property type="match status" value="1"/>
</dbReference>
<feature type="region of interest" description="Disordered" evidence="1">
    <location>
        <begin position="82"/>
        <end position="125"/>
    </location>
</feature>
<evidence type="ECO:0000313" key="2">
    <source>
        <dbReference type="EMBL" id="GMH23914.1"/>
    </source>
</evidence>
<proteinExistence type="predicted"/>
<keyword evidence="3" id="KW-1185">Reference proteome</keyword>
<gene>
    <name evidence="2" type="ORF">Nepgr_025757</name>
</gene>
<feature type="compositionally biased region" description="Basic and acidic residues" evidence="1">
    <location>
        <begin position="91"/>
        <end position="112"/>
    </location>
</feature>
<evidence type="ECO:0000256" key="1">
    <source>
        <dbReference type="SAM" id="MobiDB-lite"/>
    </source>
</evidence>
<sequence>MAAASTSDAVDWDSDDFELINDDGFVYKRKKRRHGLPSLARPPDPTPDPELLEKQRRERKRKALLKVREKYEREIGLWEEMSNTLRATEQSVKEKQKQDTQGFEQEKKKQQEEGEGGESSAVGKQGDCGSLIDDLLLQVEAQEAIIHQVTNLCDVAEALCDGQEQKMNQSFIDLPIWGSPRELMALLCDD</sequence>
<comment type="caution">
    <text evidence="2">The sequence shown here is derived from an EMBL/GenBank/DDBJ whole genome shotgun (WGS) entry which is preliminary data.</text>
</comment>
<reference evidence="2" key="1">
    <citation type="submission" date="2023-05" db="EMBL/GenBank/DDBJ databases">
        <title>Nepenthes gracilis genome sequencing.</title>
        <authorList>
            <person name="Fukushima K."/>
        </authorList>
    </citation>
    <scope>NUCLEOTIDE SEQUENCE</scope>
    <source>
        <strain evidence="2">SING2019-196</strain>
    </source>
</reference>
<organism evidence="2 3">
    <name type="scientific">Nepenthes gracilis</name>
    <name type="common">Slender pitcher plant</name>
    <dbReference type="NCBI Taxonomy" id="150966"/>
    <lineage>
        <taxon>Eukaryota</taxon>
        <taxon>Viridiplantae</taxon>
        <taxon>Streptophyta</taxon>
        <taxon>Embryophyta</taxon>
        <taxon>Tracheophyta</taxon>
        <taxon>Spermatophyta</taxon>
        <taxon>Magnoliopsida</taxon>
        <taxon>eudicotyledons</taxon>
        <taxon>Gunneridae</taxon>
        <taxon>Pentapetalae</taxon>
        <taxon>Caryophyllales</taxon>
        <taxon>Nepenthaceae</taxon>
        <taxon>Nepenthes</taxon>
    </lineage>
</organism>
<accession>A0AAD3T7M7</accession>